<keyword evidence="3" id="KW-0804">Transcription</keyword>
<dbReference type="SUPFAM" id="SSF48498">
    <property type="entry name" value="Tetracyclin repressor-like, C-terminal domain"/>
    <property type="match status" value="1"/>
</dbReference>
<dbReference type="Gene3D" id="1.10.357.10">
    <property type="entry name" value="Tetracycline Repressor, domain 2"/>
    <property type="match status" value="1"/>
</dbReference>
<dbReference type="InterPro" id="IPR009057">
    <property type="entry name" value="Homeodomain-like_sf"/>
</dbReference>
<dbReference type="InterPro" id="IPR036271">
    <property type="entry name" value="Tet_transcr_reg_TetR-rel_C_sf"/>
</dbReference>
<dbReference type="SUPFAM" id="SSF46689">
    <property type="entry name" value="Homeodomain-like"/>
    <property type="match status" value="1"/>
</dbReference>
<evidence type="ECO:0000259" key="5">
    <source>
        <dbReference type="PROSITE" id="PS50977"/>
    </source>
</evidence>
<feature type="DNA-binding region" description="H-T-H motif" evidence="4">
    <location>
        <begin position="42"/>
        <end position="61"/>
    </location>
</feature>
<evidence type="ECO:0000256" key="4">
    <source>
        <dbReference type="PROSITE-ProRule" id="PRU00335"/>
    </source>
</evidence>
<dbReference type="PRINTS" id="PR00455">
    <property type="entry name" value="HTHTETR"/>
</dbReference>
<keyword evidence="7" id="KW-1185">Reference proteome</keyword>
<dbReference type="AlphaFoldDB" id="F5XEB8"/>
<dbReference type="Pfam" id="PF00440">
    <property type="entry name" value="TetR_N"/>
    <property type="match status" value="1"/>
</dbReference>
<protein>
    <submittedName>
        <fullName evidence="6">Putative TetR family transcriptional regulator</fullName>
    </submittedName>
</protein>
<proteinExistence type="predicted"/>
<dbReference type="STRING" id="1032480.MLP_46520"/>
<dbReference type="eggNOG" id="COG1309">
    <property type="taxonomic scope" value="Bacteria"/>
</dbReference>
<dbReference type="Pfam" id="PF13305">
    <property type="entry name" value="TetR_C_33"/>
    <property type="match status" value="1"/>
</dbReference>
<evidence type="ECO:0000313" key="7">
    <source>
        <dbReference type="Proteomes" id="UP000007947"/>
    </source>
</evidence>
<dbReference type="KEGG" id="mph:MLP_46520"/>
<reference evidence="6 7" key="1">
    <citation type="submission" date="2011-05" db="EMBL/GenBank/DDBJ databases">
        <title>Whole genome sequence of Microlunatus phosphovorus NM-1.</title>
        <authorList>
            <person name="Hosoyama A."/>
            <person name="Sasaki K."/>
            <person name="Harada T."/>
            <person name="Igarashi R."/>
            <person name="Kawakoshi A."/>
            <person name="Sasagawa M."/>
            <person name="Fukada J."/>
            <person name="Nakamura S."/>
            <person name="Katano Y."/>
            <person name="Hanada S."/>
            <person name="Kamagata Y."/>
            <person name="Nakamura N."/>
            <person name="Yamazaki S."/>
            <person name="Fujita N."/>
        </authorList>
    </citation>
    <scope>NUCLEOTIDE SEQUENCE [LARGE SCALE GENOMIC DNA]</scope>
    <source>
        <strain evidence="7">ATCC 700054 / DSM 10555 / JCM 9379 / NBRC 101784 / NCIMB 13414 / VKM Ac-1990 / NM-1</strain>
    </source>
</reference>
<dbReference type="InterPro" id="IPR050109">
    <property type="entry name" value="HTH-type_TetR-like_transc_reg"/>
</dbReference>
<dbReference type="GO" id="GO:0003700">
    <property type="term" value="F:DNA-binding transcription factor activity"/>
    <property type="evidence" value="ECO:0007669"/>
    <property type="project" value="TreeGrafter"/>
</dbReference>
<dbReference type="InterPro" id="IPR001647">
    <property type="entry name" value="HTH_TetR"/>
</dbReference>
<evidence type="ECO:0000256" key="3">
    <source>
        <dbReference type="ARBA" id="ARBA00023163"/>
    </source>
</evidence>
<name>F5XEB8_MICPN</name>
<organism evidence="6 7">
    <name type="scientific">Microlunatus phosphovorus (strain ATCC 700054 / DSM 10555 / JCM 9379 / NBRC 101784 / NCIMB 13414 / VKM Ac-1990 / NM-1)</name>
    <dbReference type="NCBI Taxonomy" id="1032480"/>
    <lineage>
        <taxon>Bacteria</taxon>
        <taxon>Bacillati</taxon>
        <taxon>Actinomycetota</taxon>
        <taxon>Actinomycetes</taxon>
        <taxon>Propionibacteriales</taxon>
        <taxon>Propionibacteriaceae</taxon>
        <taxon>Microlunatus</taxon>
    </lineage>
</organism>
<evidence type="ECO:0000256" key="1">
    <source>
        <dbReference type="ARBA" id="ARBA00023015"/>
    </source>
</evidence>
<evidence type="ECO:0000313" key="6">
    <source>
        <dbReference type="EMBL" id="BAK37666.1"/>
    </source>
</evidence>
<accession>F5XEB8</accession>
<gene>
    <name evidence="6" type="ordered locus">MLP_46520</name>
</gene>
<dbReference type="GO" id="GO:0000976">
    <property type="term" value="F:transcription cis-regulatory region binding"/>
    <property type="evidence" value="ECO:0007669"/>
    <property type="project" value="TreeGrafter"/>
</dbReference>
<feature type="domain" description="HTH tetR-type" evidence="5">
    <location>
        <begin position="19"/>
        <end position="79"/>
    </location>
</feature>
<dbReference type="InterPro" id="IPR025996">
    <property type="entry name" value="MT1864/Rv1816-like_C"/>
</dbReference>
<keyword evidence="2 4" id="KW-0238">DNA-binding</keyword>
<dbReference type="PANTHER" id="PTHR30055:SF220">
    <property type="entry name" value="TETR-FAMILY REGULATORY PROTEIN"/>
    <property type="match status" value="1"/>
</dbReference>
<sequence>MEPVRRWLVREGEVGYHHGDLRAALILAGIELIAEKGIAGLSVAEAARRTGVSTAAPYRHFANRNAFLLAVATEAGRIMGDQLEAALEAVRERSADPLDQLEAIAETYVRFMITHRAGFDLVFVRELQESEDQALRDAGRRVIDLMLAPTIEVSPDMLRALELNEEIWTSAHGYAALCLTGLFRAEDVLASAPRAARRLGQAASGRL</sequence>
<dbReference type="EMBL" id="AP012204">
    <property type="protein sequence ID" value="BAK37666.1"/>
    <property type="molecule type" value="Genomic_DNA"/>
</dbReference>
<evidence type="ECO:0000256" key="2">
    <source>
        <dbReference type="ARBA" id="ARBA00023125"/>
    </source>
</evidence>
<dbReference type="PROSITE" id="PS50977">
    <property type="entry name" value="HTH_TETR_2"/>
    <property type="match status" value="1"/>
</dbReference>
<dbReference type="HOGENOM" id="CLU_069356_40_0_11"/>
<keyword evidence="1" id="KW-0805">Transcription regulation</keyword>
<dbReference type="Proteomes" id="UP000007947">
    <property type="component" value="Chromosome"/>
</dbReference>
<dbReference type="PANTHER" id="PTHR30055">
    <property type="entry name" value="HTH-TYPE TRANSCRIPTIONAL REGULATOR RUTR"/>
    <property type="match status" value="1"/>
</dbReference>